<dbReference type="AlphaFoldDB" id="A0A1X0NFV2"/>
<dbReference type="EMBL" id="NBCO01000066">
    <property type="protein sequence ID" value="ORC83537.1"/>
    <property type="molecule type" value="Genomic_DNA"/>
</dbReference>
<dbReference type="GeneID" id="39990899"/>
<proteinExistence type="predicted"/>
<evidence type="ECO:0000313" key="3">
    <source>
        <dbReference type="Proteomes" id="UP000192257"/>
    </source>
</evidence>
<feature type="domain" description="Receptor-type adenylate cyclase GRESAG 4.1/3 periplasmic binding protein-like" evidence="1">
    <location>
        <begin position="68"/>
        <end position="106"/>
    </location>
</feature>
<sequence>LLLSALQTTVHCNTPFLRWRSTTWLHWVPTLGHLECGIGSRIITFSAQTPCPAYTLTCGTSLRTCVFVCLGFMYLSDVYYGDVEYAEAVNLMRGIGWELCGVFTLPGTRE</sequence>
<keyword evidence="3" id="KW-1185">Reference proteome</keyword>
<dbReference type="Proteomes" id="UP000192257">
    <property type="component" value="Unassembled WGS sequence"/>
</dbReference>
<evidence type="ECO:0000313" key="2">
    <source>
        <dbReference type="EMBL" id="ORC83537.1"/>
    </source>
</evidence>
<organism evidence="2 3">
    <name type="scientific">Trypanosoma theileri</name>
    <dbReference type="NCBI Taxonomy" id="67003"/>
    <lineage>
        <taxon>Eukaryota</taxon>
        <taxon>Discoba</taxon>
        <taxon>Euglenozoa</taxon>
        <taxon>Kinetoplastea</taxon>
        <taxon>Metakinetoplastina</taxon>
        <taxon>Trypanosomatida</taxon>
        <taxon>Trypanosomatidae</taxon>
        <taxon>Trypanosoma</taxon>
    </lineage>
</organism>
<dbReference type="Pfam" id="PF25495">
    <property type="entry name" value="Peripla_BP_A-cyclase_1"/>
    <property type="match status" value="1"/>
</dbReference>
<name>A0A1X0NFV2_9TRYP</name>
<gene>
    <name evidence="2" type="ORF">TM35_000661160</name>
</gene>
<dbReference type="RefSeq" id="XP_028877603.1">
    <property type="nucleotide sequence ID" value="XM_029031119.1"/>
</dbReference>
<comment type="caution">
    <text evidence="2">The sequence shown here is derived from an EMBL/GenBank/DDBJ whole genome shotgun (WGS) entry which is preliminary data.</text>
</comment>
<feature type="non-terminal residue" evidence="2">
    <location>
        <position position="110"/>
    </location>
</feature>
<protein>
    <recommendedName>
        <fullName evidence="1">Receptor-type adenylate cyclase GRESAG 4.1/3 periplasmic binding protein-like domain-containing protein</fullName>
    </recommendedName>
</protein>
<dbReference type="VEuPathDB" id="TriTrypDB:TM35_000661160"/>
<reference evidence="2 3" key="1">
    <citation type="submission" date="2017-03" db="EMBL/GenBank/DDBJ databases">
        <title>An alternative strategy for trypanosome survival in the mammalian bloodstream revealed through genome and transcriptome analysis of the ubiquitous bovine parasite Trypanosoma (Megatrypanum) theileri.</title>
        <authorList>
            <person name="Kelly S."/>
            <person name="Ivens A."/>
            <person name="Mott A."/>
            <person name="O'Neill E."/>
            <person name="Emms D."/>
            <person name="Macleod O."/>
            <person name="Voorheis P."/>
            <person name="Matthews J."/>
            <person name="Matthews K."/>
            <person name="Carrington M."/>
        </authorList>
    </citation>
    <scope>NUCLEOTIDE SEQUENCE [LARGE SCALE GENOMIC DNA]</scope>
    <source>
        <strain evidence="2">Edinburgh</strain>
    </source>
</reference>
<accession>A0A1X0NFV2</accession>
<dbReference type="InterPro" id="IPR057399">
    <property type="entry name" value="GRESAG4.1/3_peripasmic_1"/>
</dbReference>
<feature type="non-terminal residue" evidence="2">
    <location>
        <position position="1"/>
    </location>
</feature>
<evidence type="ECO:0000259" key="1">
    <source>
        <dbReference type="Pfam" id="PF25495"/>
    </source>
</evidence>